<dbReference type="OrthoDB" id="7406708at2"/>
<evidence type="ECO:0000256" key="1">
    <source>
        <dbReference type="SAM" id="MobiDB-lite"/>
    </source>
</evidence>
<dbReference type="SUPFAM" id="SSF50346">
    <property type="entry name" value="PRC-barrel domain"/>
    <property type="match status" value="1"/>
</dbReference>
<dbReference type="STRING" id="1648404.CP97_14663"/>
<gene>
    <name evidence="3" type="ORF">CP97_14663</name>
</gene>
<protein>
    <submittedName>
        <fullName evidence="3">Uncharacterized protein</fullName>
    </submittedName>
</protein>
<dbReference type="KEGG" id="ery:CP97_14663"/>
<reference evidence="4" key="2">
    <citation type="submission" date="2015-04" db="EMBL/GenBank/DDBJ databases">
        <title>The complete genome sequence of Erythrobacter sp. s21-N3.</title>
        <authorList>
            <person name="Zhuang L."/>
            <person name="Liu Y."/>
            <person name="Shao Z."/>
        </authorList>
    </citation>
    <scope>NUCLEOTIDE SEQUENCE [LARGE SCALE GENOMIC DNA]</scope>
    <source>
        <strain evidence="4">s21-N3</strain>
    </source>
</reference>
<dbReference type="EMBL" id="CP011310">
    <property type="protein sequence ID" value="ANC50349.1"/>
    <property type="molecule type" value="Genomic_DNA"/>
</dbReference>
<accession>A0A161J467</accession>
<sequence>MKKALTLTSAITGALALTLIATPASAQVLGGVLGGGGGGGMLDSTIGGIDRTVRSSTGGAFETRGSTRGNTRINPREGRVDADGGAEGSITGNATQVLNSPLGGSAADVSGQGNASANGSVSAQLVGTDAVRQTATGAVSTVHGTATGAVGTAHSTATGAVGTALETTTSVAGRARGAATGVAGSALGTANGVASASGSAAASVSGSANGAADGNPAGGALYGIGTGILAAEGSSAASGEGVFAIAPGMDVLSGNGDHIGEVSDIVADRHGQVSQVLVQSGDSQEMVPAGNLSGAGDALVMGEAEGQSNREAGPTRNTDGPNTSHK</sequence>
<keyword evidence="4" id="KW-1185">Reference proteome</keyword>
<dbReference type="Gene3D" id="2.30.30.240">
    <property type="entry name" value="PRC-barrel domain"/>
    <property type="match status" value="1"/>
</dbReference>
<evidence type="ECO:0000313" key="3">
    <source>
        <dbReference type="EMBL" id="ANC50349.1"/>
    </source>
</evidence>
<reference evidence="3 4" key="1">
    <citation type="journal article" date="2015" name="Int. J. Syst. Evol. Microbiol.">
        <title>Erythrobacter atlanticus sp. nov., a bacterium from ocean sediment able to degrade polycyclic aromatic hydrocarbons.</title>
        <authorList>
            <person name="Zhuang L."/>
            <person name="Liu Y."/>
            <person name="Wang L."/>
            <person name="Wang W."/>
            <person name="Shao Z."/>
        </authorList>
    </citation>
    <scope>NUCLEOTIDE SEQUENCE [LARGE SCALE GENOMIC DNA]</scope>
    <source>
        <strain evidence="4">s21-N3</strain>
    </source>
</reference>
<feature type="region of interest" description="Disordered" evidence="1">
    <location>
        <begin position="302"/>
        <end position="326"/>
    </location>
</feature>
<proteinExistence type="predicted"/>
<keyword evidence="2" id="KW-0732">Signal</keyword>
<dbReference type="RefSeq" id="WP_048885038.1">
    <property type="nucleotide sequence ID" value="NZ_CP011310.1"/>
</dbReference>
<feature type="signal peptide" evidence="2">
    <location>
        <begin position="1"/>
        <end position="26"/>
    </location>
</feature>
<feature type="chain" id="PRO_5007824185" evidence="2">
    <location>
        <begin position="27"/>
        <end position="326"/>
    </location>
</feature>
<feature type="compositionally biased region" description="Polar residues" evidence="1">
    <location>
        <begin position="306"/>
        <end position="326"/>
    </location>
</feature>
<dbReference type="InterPro" id="IPR011033">
    <property type="entry name" value="PRC_barrel-like_sf"/>
</dbReference>
<dbReference type="AlphaFoldDB" id="A0A161J467"/>
<dbReference type="Proteomes" id="UP000059113">
    <property type="component" value="Chromosome"/>
</dbReference>
<evidence type="ECO:0000313" key="4">
    <source>
        <dbReference type="Proteomes" id="UP000059113"/>
    </source>
</evidence>
<organism evidence="3 4">
    <name type="scientific">Aurantiacibacter atlanticus</name>
    <dbReference type="NCBI Taxonomy" id="1648404"/>
    <lineage>
        <taxon>Bacteria</taxon>
        <taxon>Pseudomonadati</taxon>
        <taxon>Pseudomonadota</taxon>
        <taxon>Alphaproteobacteria</taxon>
        <taxon>Sphingomonadales</taxon>
        <taxon>Erythrobacteraceae</taxon>
        <taxon>Aurantiacibacter</taxon>
    </lineage>
</organism>
<evidence type="ECO:0000256" key="2">
    <source>
        <dbReference type="SAM" id="SignalP"/>
    </source>
</evidence>
<name>A0A161J467_9SPHN</name>